<dbReference type="RefSeq" id="WP_141846302.1">
    <property type="nucleotide sequence ID" value="NZ_BAAAPR010000006.1"/>
</dbReference>
<gene>
    <name evidence="3" type="ORF">FB458_0405</name>
</gene>
<evidence type="ECO:0000313" key="3">
    <source>
        <dbReference type="EMBL" id="TQJ07344.1"/>
    </source>
</evidence>
<evidence type="ECO:0000313" key="4">
    <source>
        <dbReference type="Proteomes" id="UP000317893"/>
    </source>
</evidence>
<proteinExistence type="predicted"/>
<dbReference type="AlphaFoldDB" id="A0A542DWQ2"/>
<dbReference type="OrthoDB" id="4843409at2"/>
<evidence type="ECO:0000256" key="2">
    <source>
        <dbReference type="SAM" id="Phobius"/>
    </source>
</evidence>
<keyword evidence="2" id="KW-0812">Transmembrane</keyword>
<protein>
    <submittedName>
        <fullName evidence="3">Uncharacterized protein</fullName>
    </submittedName>
</protein>
<keyword evidence="2" id="KW-0472">Membrane</keyword>
<feature type="region of interest" description="Disordered" evidence="1">
    <location>
        <begin position="1"/>
        <end position="21"/>
    </location>
</feature>
<keyword evidence="4" id="KW-1185">Reference proteome</keyword>
<sequence length="353" mass="36290">MSPTIPSPESDLHDRLGGALPESYPGVDLDAVLASGRRTVRRRRVGALVAGVAAAAVVAVGATQLVTGPPKAAPQPAQSVTTRSATLTIGEFTDNGTQQGDTTYVVTLSPMDASTYKVDYATKGPNGTVGIAGSAVDLHDRRTTWGNGDGSRFIIGLVPSERAQPRQLVVRADRDYGGESSDVEPIPGTGYSAFVVGFEKPLVGDTPVRDVWWFDVDGRPVDKDGRAGASASIDGHTLWLAPDDSQFGDLSVGYTSTSGRPAGSVPVLATGRGDGGSSATITSWQVSALLPAGARTGSFLLGDGRTLAFTAVPLGADHSVAHVSPKDVGSQPLKVTSVTWTDAAGTTRTAPTP</sequence>
<feature type="transmembrane region" description="Helical" evidence="2">
    <location>
        <begin position="45"/>
        <end position="66"/>
    </location>
</feature>
<evidence type="ECO:0000256" key="1">
    <source>
        <dbReference type="SAM" id="MobiDB-lite"/>
    </source>
</evidence>
<organism evidence="3 4">
    <name type="scientific">Lapillicoccus jejuensis</name>
    <dbReference type="NCBI Taxonomy" id="402171"/>
    <lineage>
        <taxon>Bacteria</taxon>
        <taxon>Bacillati</taxon>
        <taxon>Actinomycetota</taxon>
        <taxon>Actinomycetes</taxon>
        <taxon>Micrococcales</taxon>
        <taxon>Intrasporangiaceae</taxon>
        <taxon>Lapillicoccus</taxon>
    </lineage>
</organism>
<accession>A0A542DWQ2</accession>
<dbReference type="EMBL" id="VFMN01000001">
    <property type="protein sequence ID" value="TQJ07344.1"/>
    <property type="molecule type" value="Genomic_DNA"/>
</dbReference>
<name>A0A542DWQ2_9MICO</name>
<dbReference type="Proteomes" id="UP000317893">
    <property type="component" value="Unassembled WGS sequence"/>
</dbReference>
<comment type="caution">
    <text evidence="3">The sequence shown here is derived from an EMBL/GenBank/DDBJ whole genome shotgun (WGS) entry which is preliminary data.</text>
</comment>
<keyword evidence="2" id="KW-1133">Transmembrane helix</keyword>
<reference evidence="3 4" key="1">
    <citation type="submission" date="2019-06" db="EMBL/GenBank/DDBJ databases">
        <title>Sequencing the genomes of 1000 actinobacteria strains.</title>
        <authorList>
            <person name="Klenk H.-P."/>
        </authorList>
    </citation>
    <scope>NUCLEOTIDE SEQUENCE [LARGE SCALE GENOMIC DNA]</scope>
    <source>
        <strain evidence="3 4">DSM 18607</strain>
    </source>
</reference>